<reference evidence="2" key="1">
    <citation type="journal article" date="2014" name="Int. J. Syst. Evol. Microbiol.">
        <title>Complete genome sequence of Corynebacterium casei LMG S-19264T (=DSM 44701T), isolated from a smear-ripened cheese.</title>
        <authorList>
            <consortium name="US DOE Joint Genome Institute (JGI-PGF)"/>
            <person name="Walter F."/>
            <person name="Albersmeier A."/>
            <person name="Kalinowski J."/>
            <person name="Ruckert C."/>
        </authorList>
    </citation>
    <scope>NUCLEOTIDE SEQUENCE</scope>
    <source>
        <strain evidence="2">CGMCC 1.16134</strain>
    </source>
</reference>
<dbReference type="RefSeq" id="WP_229696281.1">
    <property type="nucleotide sequence ID" value="NZ_BMKR01000021.1"/>
</dbReference>
<comment type="caution">
    <text evidence="2">The sequence shown here is derived from an EMBL/GenBank/DDBJ whole genome shotgun (WGS) entry which is preliminary data.</text>
</comment>
<name>A0A917CP35_9BACL</name>
<feature type="transmembrane region" description="Helical" evidence="1">
    <location>
        <begin position="68"/>
        <end position="88"/>
    </location>
</feature>
<protein>
    <submittedName>
        <fullName evidence="2">Uncharacterized protein</fullName>
    </submittedName>
</protein>
<organism evidence="2 3">
    <name type="scientific">Paenibacillus albidus</name>
    <dbReference type="NCBI Taxonomy" id="2041023"/>
    <lineage>
        <taxon>Bacteria</taxon>
        <taxon>Bacillati</taxon>
        <taxon>Bacillota</taxon>
        <taxon>Bacilli</taxon>
        <taxon>Bacillales</taxon>
        <taxon>Paenibacillaceae</taxon>
        <taxon>Paenibacillus</taxon>
    </lineage>
</organism>
<gene>
    <name evidence="2" type="ORF">GCM10010912_43360</name>
</gene>
<accession>A0A917CP35</accession>
<feature type="transmembrane region" description="Helical" evidence="1">
    <location>
        <begin position="21"/>
        <end position="38"/>
    </location>
</feature>
<proteinExistence type="predicted"/>
<dbReference type="AlphaFoldDB" id="A0A917CP35"/>
<keyword evidence="3" id="KW-1185">Reference proteome</keyword>
<reference evidence="2" key="2">
    <citation type="submission" date="2020-09" db="EMBL/GenBank/DDBJ databases">
        <authorList>
            <person name="Sun Q."/>
            <person name="Zhou Y."/>
        </authorList>
    </citation>
    <scope>NUCLEOTIDE SEQUENCE</scope>
    <source>
        <strain evidence="2">CGMCC 1.16134</strain>
    </source>
</reference>
<dbReference type="EMBL" id="BMKR01000021">
    <property type="protein sequence ID" value="GGF93731.1"/>
    <property type="molecule type" value="Genomic_DNA"/>
</dbReference>
<keyword evidence="1" id="KW-0812">Transmembrane</keyword>
<evidence type="ECO:0000256" key="1">
    <source>
        <dbReference type="SAM" id="Phobius"/>
    </source>
</evidence>
<dbReference type="Proteomes" id="UP000637643">
    <property type="component" value="Unassembled WGS sequence"/>
</dbReference>
<keyword evidence="1" id="KW-1133">Transmembrane helix</keyword>
<evidence type="ECO:0000313" key="3">
    <source>
        <dbReference type="Proteomes" id="UP000637643"/>
    </source>
</evidence>
<evidence type="ECO:0000313" key="2">
    <source>
        <dbReference type="EMBL" id="GGF93731.1"/>
    </source>
</evidence>
<sequence>MSTSVLCWKKNHWDGFGLSDTTWAVIMLCIGAVLAIAVSFPYRDSLYPLVFVWAYLAIALEHKDAGNVYVTGLAMTGLLLLYSIWLFLSPRRSKY</sequence>
<keyword evidence="1" id="KW-0472">Membrane</keyword>